<evidence type="ECO:0000313" key="6">
    <source>
        <dbReference type="EMBL" id="OAU94645.1"/>
    </source>
</evidence>
<evidence type="ECO:0000256" key="3">
    <source>
        <dbReference type="ARBA" id="ARBA00022989"/>
    </source>
</evidence>
<keyword evidence="7" id="KW-1185">Reference proteome</keyword>
<feature type="transmembrane region" description="Helical" evidence="5">
    <location>
        <begin position="79"/>
        <end position="101"/>
    </location>
</feature>
<dbReference type="GO" id="GO:0034755">
    <property type="term" value="P:iron ion transmembrane transport"/>
    <property type="evidence" value="ECO:0007669"/>
    <property type="project" value="TreeGrafter"/>
</dbReference>
<dbReference type="EMBL" id="LXHC01000028">
    <property type="protein sequence ID" value="OAU94645.1"/>
    <property type="molecule type" value="Genomic_DNA"/>
</dbReference>
<evidence type="ECO:0000256" key="1">
    <source>
        <dbReference type="ARBA" id="ARBA00004141"/>
    </source>
</evidence>
<name>A0A198UE21_MORCA</name>
<evidence type="ECO:0000256" key="4">
    <source>
        <dbReference type="ARBA" id="ARBA00023136"/>
    </source>
</evidence>
<sequence>MKNTNNSVNRSAILGAAFLMATSAVGPGFLTQTATFTEKLGASFGFVILMSIIMDIGVQLNVWRVIAISKMKAQEIANLVLPGMGYVLAALIIMGGLAFNIGNIGGAGLGVQSVFGIDPVIGALVSGVIAVGIFLSKEAGSLVDKFAQIMGFVLIALIIYVVFSTNPPFGEAIARTIAPEKIDAMAIVTLVGGTVGGYITFSGAHRLLDAGITGKENLPEVSKSSIQGILAASVIRVFLFLACLGVVSSGVAMIADNPALTPFMHGLGDTGRIIFGVVIWAASITSVIGCAYTSVSFMTNFHPVIAKHSRYFIIGFIAISTLVFATIGRPAQVLVLVGTLNGLVLPIALVVILLAAYRKKIIGDYKHPVWMAVFGWIVAVAMSILSVITISKYLAG</sequence>
<comment type="caution">
    <text evidence="6">The sequence shown here is derived from an EMBL/GenBank/DDBJ whole genome shotgun (WGS) entry which is preliminary data.</text>
</comment>
<dbReference type="OrthoDB" id="141480at2"/>
<feature type="transmembrane region" description="Helical" evidence="5">
    <location>
        <begin position="369"/>
        <end position="390"/>
    </location>
</feature>
<reference evidence="6 7" key="1">
    <citation type="journal article" date="2016" name="Genome Biol. Evol.">
        <title>Comparative Genomic Analyses of the Moraxella catarrhalis Serosensitive and Seroresistant Lineages Demonstrate Their Independent Evolution.</title>
        <authorList>
            <person name="Earl J.P."/>
            <person name="de Vries S.P."/>
            <person name="Ahmed A."/>
            <person name="Powell E."/>
            <person name="Schultz M.P."/>
            <person name="Hermans P.W."/>
            <person name="Hill D.J."/>
            <person name="Zhou Z."/>
            <person name="Constantinidou C.I."/>
            <person name="Hu F.Z."/>
            <person name="Bootsma H.J."/>
            <person name="Ehrlich G.D."/>
        </authorList>
    </citation>
    <scope>NUCLEOTIDE SEQUENCE [LARGE SCALE GENOMIC DNA]</scope>
    <source>
        <strain evidence="6 7">Z7542</strain>
    </source>
</reference>
<feature type="transmembrane region" description="Helical" evidence="5">
    <location>
        <begin position="12"/>
        <end position="30"/>
    </location>
</feature>
<feature type="transmembrane region" description="Helical" evidence="5">
    <location>
        <begin position="42"/>
        <end position="67"/>
    </location>
</feature>
<feature type="transmembrane region" description="Helical" evidence="5">
    <location>
        <begin position="333"/>
        <end position="357"/>
    </location>
</feature>
<dbReference type="GO" id="GO:0005384">
    <property type="term" value="F:manganese ion transmembrane transporter activity"/>
    <property type="evidence" value="ECO:0007669"/>
    <property type="project" value="TreeGrafter"/>
</dbReference>
<dbReference type="Pfam" id="PF01566">
    <property type="entry name" value="Nramp"/>
    <property type="match status" value="1"/>
</dbReference>
<organism evidence="6 7">
    <name type="scientific">Moraxella catarrhalis</name>
    <name type="common">Branhamella catarrhalis</name>
    <dbReference type="NCBI Taxonomy" id="480"/>
    <lineage>
        <taxon>Bacteria</taxon>
        <taxon>Pseudomonadati</taxon>
        <taxon>Pseudomonadota</taxon>
        <taxon>Gammaproteobacteria</taxon>
        <taxon>Moraxellales</taxon>
        <taxon>Moraxellaceae</taxon>
        <taxon>Moraxella</taxon>
    </lineage>
</organism>
<feature type="transmembrane region" description="Helical" evidence="5">
    <location>
        <begin position="146"/>
        <end position="164"/>
    </location>
</feature>
<dbReference type="AlphaFoldDB" id="A0A198UE21"/>
<evidence type="ECO:0000256" key="5">
    <source>
        <dbReference type="SAM" id="Phobius"/>
    </source>
</evidence>
<dbReference type="PATRIC" id="fig|480.237.peg.1238"/>
<dbReference type="GO" id="GO:0005886">
    <property type="term" value="C:plasma membrane"/>
    <property type="evidence" value="ECO:0007669"/>
    <property type="project" value="TreeGrafter"/>
</dbReference>
<gene>
    <name evidence="6" type="ORF">AO384_2002</name>
</gene>
<dbReference type="Proteomes" id="UP000078228">
    <property type="component" value="Unassembled WGS sequence"/>
</dbReference>
<keyword evidence="3 5" id="KW-1133">Transmembrane helix</keyword>
<feature type="transmembrane region" description="Helical" evidence="5">
    <location>
        <begin position="184"/>
        <end position="208"/>
    </location>
</feature>
<evidence type="ECO:0000313" key="7">
    <source>
        <dbReference type="Proteomes" id="UP000078228"/>
    </source>
</evidence>
<keyword evidence="2 5" id="KW-0812">Transmembrane</keyword>
<accession>A0A198UE21</accession>
<proteinExistence type="predicted"/>
<keyword evidence="4 5" id="KW-0472">Membrane</keyword>
<feature type="transmembrane region" description="Helical" evidence="5">
    <location>
        <begin position="229"/>
        <end position="253"/>
    </location>
</feature>
<dbReference type="RefSeq" id="WP_064609753.1">
    <property type="nucleotide sequence ID" value="NZ_LXHB01000007.1"/>
</dbReference>
<feature type="transmembrane region" description="Helical" evidence="5">
    <location>
        <begin position="309"/>
        <end position="327"/>
    </location>
</feature>
<dbReference type="InterPro" id="IPR001046">
    <property type="entry name" value="NRAMP_fam"/>
</dbReference>
<protein>
    <submittedName>
        <fullName evidence="6">Mn2+/Fe2+ transporter, NRAMP family</fullName>
    </submittedName>
</protein>
<dbReference type="PANTHER" id="PTHR11706:SF2">
    <property type="entry name" value="TRANSPORTER PROTEIN"/>
    <property type="match status" value="1"/>
</dbReference>
<feature type="transmembrane region" description="Helical" evidence="5">
    <location>
        <begin position="113"/>
        <end position="134"/>
    </location>
</feature>
<comment type="subcellular location">
    <subcellularLocation>
        <location evidence="1">Membrane</location>
        <topology evidence="1">Multi-pass membrane protein</topology>
    </subcellularLocation>
</comment>
<evidence type="ECO:0000256" key="2">
    <source>
        <dbReference type="ARBA" id="ARBA00022692"/>
    </source>
</evidence>
<dbReference type="GO" id="GO:0015086">
    <property type="term" value="F:cadmium ion transmembrane transporter activity"/>
    <property type="evidence" value="ECO:0007669"/>
    <property type="project" value="TreeGrafter"/>
</dbReference>
<dbReference type="PANTHER" id="PTHR11706">
    <property type="entry name" value="SOLUTE CARRIER PROTEIN FAMILY 11 MEMBER"/>
    <property type="match status" value="1"/>
</dbReference>
<feature type="transmembrane region" description="Helical" evidence="5">
    <location>
        <begin position="273"/>
        <end position="297"/>
    </location>
</feature>